<reference evidence="4" key="4">
    <citation type="submission" date="2025-05" db="UniProtKB">
        <authorList>
            <consortium name="EnsemblFungi"/>
        </authorList>
    </citation>
    <scope>IDENTIFICATION</scope>
    <source>
        <strain evidence="4">isolate 1-1 / race 1 (BBBD)</strain>
    </source>
</reference>
<reference evidence="3" key="2">
    <citation type="submission" date="2016-05" db="EMBL/GenBank/DDBJ databases">
        <title>Comparative analysis highlights variable genome content of wheat rusts and divergence of the mating loci.</title>
        <authorList>
            <person name="Cuomo C.A."/>
            <person name="Bakkeren G."/>
            <person name="Szabo L."/>
            <person name="Khalil H."/>
            <person name="Joly D."/>
            <person name="Goldberg J."/>
            <person name="Young S."/>
            <person name="Zeng Q."/>
            <person name="Fellers J."/>
        </authorList>
    </citation>
    <scope>NUCLEOTIDE SEQUENCE [LARGE SCALE GENOMIC DNA]</scope>
    <source>
        <strain evidence="3">1-1 BBBD Race 1</strain>
    </source>
</reference>
<feature type="compositionally biased region" description="Basic and acidic residues" evidence="1">
    <location>
        <begin position="544"/>
        <end position="554"/>
    </location>
</feature>
<dbReference type="AlphaFoldDB" id="A0A180H4U7"/>
<reference evidence="4 5" key="3">
    <citation type="journal article" date="2017" name="G3 (Bethesda)">
        <title>Comparative analysis highlights variable genome content of wheat rusts and divergence of the mating loci.</title>
        <authorList>
            <person name="Cuomo C.A."/>
            <person name="Bakkeren G."/>
            <person name="Khalil H.B."/>
            <person name="Panwar V."/>
            <person name="Joly D."/>
            <person name="Linning R."/>
            <person name="Sakthikumar S."/>
            <person name="Song X."/>
            <person name="Adiconis X."/>
            <person name="Fan L."/>
            <person name="Goldberg J.M."/>
            <person name="Levin J.Z."/>
            <person name="Young S."/>
            <person name="Zeng Q."/>
            <person name="Anikster Y."/>
            <person name="Bruce M."/>
            <person name="Wang M."/>
            <person name="Yin C."/>
            <person name="McCallum B."/>
            <person name="Szabo L.J."/>
            <person name="Hulbert S."/>
            <person name="Chen X."/>
            <person name="Fellers J.P."/>
        </authorList>
    </citation>
    <scope>NUCLEOTIDE SEQUENCE</scope>
    <source>
        <strain evidence="4">isolate 1-1 / race 1 (BBBD)</strain>
        <strain evidence="5">Isolate 1-1 / race 1 (BBBD)</strain>
    </source>
</reference>
<feature type="compositionally biased region" description="Basic and acidic residues" evidence="1">
    <location>
        <begin position="523"/>
        <end position="532"/>
    </location>
</feature>
<dbReference type="Proteomes" id="UP000005240">
    <property type="component" value="Unassembled WGS sequence"/>
</dbReference>
<keyword evidence="2" id="KW-1133">Transmembrane helix</keyword>
<keyword evidence="2" id="KW-0812">Transmembrane</keyword>
<feature type="region of interest" description="Disordered" evidence="1">
    <location>
        <begin position="501"/>
        <end position="554"/>
    </location>
</feature>
<accession>A0A180H4U7</accession>
<feature type="region of interest" description="Disordered" evidence="1">
    <location>
        <begin position="431"/>
        <end position="451"/>
    </location>
</feature>
<evidence type="ECO:0000256" key="2">
    <source>
        <dbReference type="SAM" id="Phobius"/>
    </source>
</evidence>
<keyword evidence="2" id="KW-0472">Membrane</keyword>
<evidence type="ECO:0000313" key="5">
    <source>
        <dbReference type="Proteomes" id="UP000005240"/>
    </source>
</evidence>
<gene>
    <name evidence="3" type="ORF">PTTG_12435</name>
</gene>
<feature type="compositionally biased region" description="Polar residues" evidence="1">
    <location>
        <begin position="435"/>
        <end position="445"/>
    </location>
</feature>
<feature type="compositionally biased region" description="Basic residues" evidence="1">
    <location>
        <begin position="345"/>
        <end position="357"/>
    </location>
</feature>
<reference evidence="3" key="1">
    <citation type="submission" date="2009-11" db="EMBL/GenBank/DDBJ databases">
        <authorList>
            <consortium name="The Broad Institute Genome Sequencing Platform"/>
            <person name="Ward D."/>
            <person name="Feldgarden M."/>
            <person name="Earl A."/>
            <person name="Young S.K."/>
            <person name="Zeng Q."/>
            <person name="Koehrsen M."/>
            <person name="Alvarado L."/>
            <person name="Berlin A."/>
            <person name="Bochicchio J."/>
            <person name="Borenstein D."/>
            <person name="Chapman S.B."/>
            <person name="Chen Z."/>
            <person name="Engels R."/>
            <person name="Freedman E."/>
            <person name="Gellesch M."/>
            <person name="Goldberg J."/>
            <person name="Griggs A."/>
            <person name="Gujja S."/>
            <person name="Heilman E."/>
            <person name="Heiman D."/>
            <person name="Hepburn T."/>
            <person name="Howarth C."/>
            <person name="Jen D."/>
            <person name="Larson L."/>
            <person name="Lewis B."/>
            <person name="Mehta T."/>
            <person name="Park D."/>
            <person name="Pearson M."/>
            <person name="Roberts A."/>
            <person name="Saif S."/>
            <person name="Shea T."/>
            <person name="Shenoy N."/>
            <person name="Sisk P."/>
            <person name="Stolte C."/>
            <person name="Sykes S."/>
            <person name="Thomson T."/>
            <person name="Walk T."/>
            <person name="White J."/>
            <person name="Yandava C."/>
            <person name="Izard J."/>
            <person name="Baranova O.V."/>
            <person name="Blanton J.M."/>
            <person name="Tanner A.C."/>
            <person name="Dewhirst F.E."/>
            <person name="Haas B."/>
            <person name="Nusbaum C."/>
            <person name="Birren B."/>
        </authorList>
    </citation>
    <scope>NUCLEOTIDE SEQUENCE [LARGE SCALE GENOMIC DNA]</scope>
    <source>
        <strain evidence="3">1-1 BBBD Race 1</strain>
    </source>
</reference>
<keyword evidence="5" id="KW-1185">Reference proteome</keyword>
<feature type="region of interest" description="Disordered" evidence="1">
    <location>
        <begin position="152"/>
        <end position="178"/>
    </location>
</feature>
<evidence type="ECO:0000256" key="1">
    <source>
        <dbReference type="SAM" id="MobiDB-lite"/>
    </source>
</evidence>
<feature type="compositionally biased region" description="Low complexity" evidence="1">
    <location>
        <begin position="10"/>
        <end position="26"/>
    </location>
</feature>
<feature type="region of interest" description="Disordered" evidence="1">
    <location>
        <begin position="1"/>
        <end position="34"/>
    </location>
</feature>
<evidence type="ECO:0000313" key="4">
    <source>
        <dbReference type="EnsemblFungi" id="PTTG_12435-t43_1-p1"/>
    </source>
</evidence>
<dbReference type="OrthoDB" id="3189033at2759"/>
<feature type="region of interest" description="Disordered" evidence="1">
    <location>
        <begin position="345"/>
        <end position="386"/>
    </location>
</feature>
<feature type="compositionally biased region" description="Basic residues" evidence="1">
    <location>
        <begin position="505"/>
        <end position="516"/>
    </location>
</feature>
<sequence>MATEMRETLPASMAPAAQEPAGAEPSPKVPPTEIPAVASIEALAVASAEAPTDALELARNTAPPAGEISLAEHAPPAEDTNTPDTLFRQSIADVNASQGDPSWGPIIDIVPPLAMSEIGDDDNHQSAVEGSLPSALFVIPFPAPVNSHRAKNTPPFLMYSPPRSVYQKPPKTEDGKRPKEKIMKKVVRMWQEEVVMGEKIKRGELENPGRFKKIRGGCIRVASSINKWLPNSCIETLGRLPPKRKLGGVTIIHPSFSQTLEETETEDQDRPYQPTSDELLNDIGVLLRKTRKRVLTRAILSGMLLPISLGIDVFAPVFAFEINMTYFAFQLYGLKKCNALTAAPKKQKNKRAKRFKQKGTSTSEEATLLVGNSPAQVPHDQPQPDSPEEIFHLKPVVQHSLDPIMVLLYNICAKIDPVSFPPLVTGEAQGINLDSPPSSQASTLPPSLKKPGGAVVKEMIEAFRETLPPEVTERYLLDEERLSEDLARYLKKASKEYIESLSGRGSRKGVIHRVKTWKQNSSSKKEQKAEKSRLKKQAKKQRKEAKQHTEPSAP</sequence>
<dbReference type="EnsemblFungi" id="PTTG_12435-t43_1">
    <property type="protein sequence ID" value="PTTG_12435-t43_1-p1"/>
    <property type="gene ID" value="PTTG_12435"/>
</dbReference>
<protein>
    <submittedName>
        <fullName evidence="3 4">Uncharacterized protein</fullName>
    </submittedName>
</protein>
<feature type="compositionally biased region" description="Basic residues" evidence="1">
    <location>
        <begin position="533"/>
        <end position="543"/>
    </location>
</feature>
<proteinExistence type="predicted"/>
<organism evidence="3">
    <name type="scientific">Puccinia triticina (isolate 1-1 / race 1 (BBBD))</name>
    <name type="common">Brown leaf rust fungus</name>
    <dbReference type="NCBI Taxonomy" id="630390"/>
    <lineage>
        <taxon>Eukaryota</taxon>
        <taxon>Fungi</taxon>
        <taxon>Dikarya</taxon>
        <taxon>Basidiomycota</taxon>
        <taxon>Pucciniomycotina</taxon>
        <taxon>Pucciniomycetes</taxon>
        <taxon>Pucciniales</taxon>
        <taxon>Pucciniaceae</taxon>
        <taxon>Puccinia</taxon>
    </lineage>
</organism>
<evidence type="ECO:0000313" key="3">
    <source>
        <dbReference type="EMBL" id="OAV99841.1"/>
    </source>
</evidence>
<name>A0A180H4U7_PUCT1</name>
<feature type="transmembrane region" description="Helical" evidence="2">
    <location>
        <begin position="298"/>
        <end position="320"/>
    </location>
</feature>
<dbReference type="VEuPathDB" id="FungiDB:PTTG_12435"/>
<dbReference type="EMBL" id="ADAS02000002">
    <property type="protein sequence ID" value="OAV99841.1"/>
    <property type="molecule type" value="Genomic_DNA"/>
</dbReference>